<comment type="caution">
    <text evidence="1">The sequence shown here is derived from an EMBL/GenBank/DDBJ whole genome shotgun (WGS) entry which is preliminary data.</text>
</comment>
<sequence length="62" mass="7136">MDSVNFDCLKLAVQLSENSEEISREFSNVVMELPYDDPMNPSSEPFPMNYVIEDVLFYPLSV</sequence>
<gene>
    <name evidence="1" type="ORF">PIB30_053233</name>
</gene>
<organism evidence="1 2">
    <name type="scientific">Stylosanthes scabra</name>
    <dbReference type="NCBI Taxonomy" id="79078"/>
    <lineage>
        <taxon>Eukaryota</taxon>
        <taxon>Viridiplantae</taxon>
        <taxon>Streptophyta</taxon>
        <taxon>Embryophyta</taxon>
        <taxon>Tracheophyta</taxon>
        <taxon>Spermatophyta</taxon>
        <taxon>Magnoliopsida</taxon>
        <taxon>eudicotyledons</taxon>
        <taxon>Gunneridae</taxon>
        <taxon>Pentapetalae</taxon>
        <taxon>rosids</taxon>
        <taxon>fabids</taxon>
        <taxon>Fabales</taxon>
        <taxon>Fabaceae</taxon>
        <taxon>Papilionoideae</taxon>
        <taxon>50 kb inversion clade</taxon>
        <taxon>dalbergioids sensu lato</taxon>
        <taxon>Dalbergieae</taxon>
        <taxon>Pterocarpus clade</taxon>
        <taxon>Stylosanthes</taxon>
    </lineage>
</organism>
<reference evidence="1 2" key="1">
    <citation type="journal article" date="2023" name="Plants (Basel)">
        <title>Bridging the Gap: Combining Genomics and Transcriptomics Approaches to Understand Stylosanthes scabra, an Orphan Legume from the Brazilian Caatinga.</title>
        <authorList>
            <person name="Ferreira-Neto J.R.C."/>
            <person name="da Silva M.D."/>
            <person name="Binneck E."/>
            <person name="de Melo N.F."/>
            <person name="da Silva R.H."/>
            <person name="de Melo A.L.T.M."/>
            <person name="Pandolfi V."/>
            <person name="Bustamante F.O."/>
            <person name="Brasileiro-Vidal A.C."/>
            <person name="Benko-Iseppon A.M."/>
        </authorList>
    </citation>
    <scope>NUCLEOTIDE SEQUENCE [LARGE SCALE GENOMIC DNA]</scope>
    <source>
        <tissue evidence="1">Leaves</tissue>
    </source>
</reference>
<evidence type="ECO:0000313" key="2">
    <source>
        <dbReference type="Proteomes" id="UP001341840"/>
    </source>
</evidence>
<keyword evidence="2" id="KW-1185">Reference proteome</keyword>
<dbReference type="EMBL" id="JASCZI010151428">
    <property type="protein sequence ID" value="MED6172793.1"/>
    <property type="molecule type" value="Genomic_DNA"/>
</dbReference>
<evidence type="ECO:0000313" key="1">
    <source>
        <dbReference type="EMBL" id="MED6172793.1"/>
    </source>
</evidence>
<proteinExistence type="predicted"/>
<protein>
    <submittedName>
        <fullName evidence="1">Uncharacterized protein</fullName>
    </submittedName>
</protein>
<accession>A0ABU6VKU2</accession>
<name>A0ABU6VKU2_9FABA</name>
<dbReference type="Proteomes" id="UP001341840">
    <property type="component" value="Unassembled WGS sequence"/>
</dbReference>